<proteinExistence type="predicted"/>
<feature type="compositionally biased region" description="Low complexity" evidence="1">
    <location>
        <begin position="129"/>
        <end position="148"/>
    </location>
</feature>
<feature type="compositionally biased region" description="Polar residues" evidence="1">
    <location>
        <begin position="214"/>
        <end position="225"/>
    </location>
</feature>
<organism evidence="2 3">
    <name type="scientific">Monoraphidium neglectum</name>
    <dbReference type="NCBI Taxonomy" id="145388"/>
    <lineage>
        <taxon>Eukaryota</taxon>
        <taxon>Viridiplantae</taxon>
        <taxon>Chlorophyta</taxon>
        <taxon>core chlorophytes</taxon>
        <taxon>Chlorophyceae</taxon>
        <taxon>CS clade</taxon>
        <taxon>Sphaeropleales</taxon>
        <taxon>Selenastraceae</taxon>
        <taxon>Monoraphidium</taxon>
    </lineage>
</organism>
<evidence type="ECO:0000313" key="2">
    <source>
        <dbReference type="EMBL" id="KIZ07485.1"/>
    </source>
</evidence>
<evidence type="ECO:0000313" key="3">
    <source>
        <dbReference type="Proteomes" id="UP000054498"/>
    </source>
</evidence>
<gene>
    <name evidence="2" type="ORF">MNEG_0472</name>
</gene>
<sequence length="399" mass="40780">MRPSSGGGSVQRGLALAKLKQDVLRRQQQLRSSYQPLAATQQQQEQQQEQQQQEQEEEQEQEQEQEQTGQNGEEERQQQQRRRQQQQRAAGLMQPCPQSAASVTPRRQAWPAAVQAEPAPEGPPPAAGPAPSEQQAQEQQGGEAGRQPKAFLKRRTKTVVGSRVDWSNVQSRTTCRLDDTFIPIKPSAGRRSSCGGSGGGGGRDCGGDRSGSGTTAQGRQMQGTGRQHAWRASGLGYAVDYHGTSPYGHHQVHSGSGGTPRAVGGGGAPTGPSGATPRGSHSGGGPFGPGGGTPRGSRGASAPARSQFSAATAALAAAATPPAPPRSSGGGGGGSRGAPARVAAPGGSGGGGDVGAQLPPRESPLDDILSHVSSLLHDFDRMFAGGSGSGTCGGPGVRP</sequence>
<name>A0A0D2MYC2_9CHLO</name>
<reference evidence="2 3" key="1">
    <citation type="journal article" date="2013" name="BMC Genomics">
        <title>Reconstruction of the lipid metabolism for the microalga Monoraphidium neglectum from its genome sequence reveals characteristics suitable for biofuel production.</title>
        <authorList>
            <person name="Bogen C."/>
            <person name="Al-Dilaimi A."/>
            <person name="Albersmeier A."/>
            <person name="Wichmann J."/>
            <person name="Grundmann M."/>
            <person name="Rupp O."/>
            <person name="Lauersen K.J."/>
            <person name="Blifernez-Klassen O."/>
            <person name="Kalinowski J."/>
            <person name="Goesmann A."/>
            <person name="Mussgnug J.H."/>
            <person name="Kruse O."/>
        </authorList>
    </citation>
    <scope>NUCLEOTIDE SEQUENCE [LARGE SCALE GENOMIC DNA]</scope>
    <source>
        <strain evidence="2 3">SAG 48.87</strain>
    </source>
</reference>
<feature type="region of interest" description="Disordered" evidence="1">
    <location>
        <begin position="22"/>
        <end position="161"/>
    </location>
</feature>
<feature type="compositionally biased region" description="Gly residues" evidence="1">
    <location>
        <begin position="255"/>
        <end position="269"/>
    </location>
</feature>
<feature type="compositionally biased region" description="Acidic residues" evidence="1">
    <location>
        <begin position="54"/>
        <end position="65"/>
    </location>
</feature>
<dbReference type="OrthoDB" id="553361at2759"/>
<dbReference type="AlphaFoldDB" id="A0A0D2MYC2"/>
<feature type="compositionally biased region" description="Low complexity" evidence="1">
    <location>
        <begin position="295"/>
        <end position="320"/>
    </location>
</feature>
<feature type="compositionally biased region" description="Gly residues" evidence="1">
    <location>
        <begin position="195"/>
        <end position="210"/>
    </location>
</feature>
<feature type="compositionally biased region" description="Low complexity" evidence="1">
    <location>
        <begin position="108"/>
        <end position="119"/>
    </location>
</feature>
<dbReference type="EMBL" id="KK100257">
    <property type="protein sequence ID" value="KIZ07485.1"/>
    <property type="molecule type" value="Genomic_DNA"/>
</dbReference>
<dbReference type="RefSeq" id="XP_013906504.1">
    <property type="nucleotide sequence ID" value="XM_014051050.1"/>
</dbReference>
<keyword evidence="3" id="KW-1185">Reference proteome</keyword>
<protein>
    <submittedName>
        <fullName evidence="2">Uncharacterized protein</fullName>
    </submittedName>
</protein>
<feature type="compositionally biased region" description="Low complexity" evidence="1">
    <location>
        <begin position="41"/>
        <end position="53"/>
    </location>
</feature>
<accession>A0A0D2MYC2</accession>
<feature type="region of interest" description="Disordered" evidence="1">
    <location>
        <begin position="181"/>
        <end position="367"/>
    </location>
</feature>
<feature type="compositionally biased region" description="Low complexity" evidence="1">
    <location>
        <begin position="270"/>
        <end position="280"/>
    </location>
</feature>
<dbReference type="GeneID" id="25726590"/>
<dbReference type="STRING" id="145388.A0A0D2MYC2"/>
<feature type="compositionally biased region" description="Gly residues" evidence="1">
    <location>
        <begin position="281"/>
        <end position="294"/>
    </location>
</feature>
<dbReference type="Proteomes" id="UP000054498">
    <property type="component" value="Unassembled WGS sequence"/>
</dbReference>
<evidence type="ECO:0000256" key="1">
    <source>
        <dbReference type="SAM" id="MobiDB-lite"/>
    </source>
</evidence>
<dbReference type="KEGG" id="mng:MNEG_0472"/>